<evidence type="ECO:0000313" key="8">
    <source>
        <dbReference type="EMBL" id="KAL1123492.1"/>
    </source>
</evidence>
<dbReference type="SUPFAM" id="SSF52540">
    <property type="entry name" value="P-loop containing nucleoside triphosphate hydrolases"/>
    <property type="match status" value="1"/>
</dbReference>
<gene>
    <name evidence="8" type="ORF">AAG570_002572</name>
</gene>
<proteinExistence type="inferred from homology"/>
<comment type="subcellular location">
    <subcellularLocation>
        <location evidence="1">Membrane</location>
        <topology evidence="1">Multi-pass membrane protein</topology>
    </subcellularLocation>
</comment>
<dbReference type="InterPro" id="IPR003439">
    <property type="entry name" value="ABC_transporter-like_ATP-bd"/>
</dbReference>
<keyword evidence="3" id="KW-0813">Transport</keyword>
<dbReference type="PANTHER" id="PTHR48041">
    <property type="entry name" value="ABC TRANSPORTER G FAMILY MEMBER 28"/>
    <property type="match status" value="1"/>
</dbReference>
<feature type="domain" description="ABC transporter" evidence="7">
    <location>
        <begin position="6"/>
        <end position="77"/>
    </location>
</feature>
<keyword evidence="6" id="KW-0472">Membrane</keyword>
<dbReference type="Pfam" id="PF00005">
    <property type="entry name" value="ABC_tran"/>
    <property type="match status" value="1"/>
</dbReference>
<organism evidence="8 9">
    <name type="scientific">Ranatra chinensis</name>
    <dbReference type="NCBI Taxonomy" id="642074"/>
    <lineage>
        <taxon>Eukaryota</taxon>
        <taxon>Metazoa</taxon>
        <taxon>Ecdysozoa</taxon>
        <taxon>Arthropoda</taxon>
        <taxon>Hexapoda</taxon>
        <taxon>Insecta</taxon>
        <taxon>Pterygota</taxon>
        <taxon>Neoptera</taxon>
        <taxon>Paraneoptera</taxon>
        <taxon>Hemiptera</taxon>
        <taxon>Heteroptera</taxon>
        <taxon>Panheteroptera</taxon>
        <taxon>Nepomorpha</taxon>
        <taxon>Nepidae</taxon>
        <taxon>Ranatrinae</taxon>
        <taxon>Ranatra</taxon>
    </lineage>
</organism>
<evidence type="ECO:0000256" key="2">
    <source>
        <dbReference type="ARBA" id="ARBA00005814"/>
    </source>
</evidence>
<evidence type="ECO:0000256" key="3">
    <source>
        <dbReference type="ARBA" id="ARBA00022448"/>
    </source>
</evidence>
<evidence type="ECO:0000256" key="4">
    <source>
        <dbReference type="ARBA" id="ARBA00022692"/>
    </source>
</evidence>
<evidence type="ECO:0000259" key="7">
    <source>
        <dbReference type="Pfam" id="PF00005"/>
    </source>
</evidence>
<evidence type="ECO:0000256" key="1">
    <source>
        <dbReference type="ARBA" id="ARBA00004141"/>
    </source>
</evidence>
<evidence type="ECO:0000256" key="5">
    <source>
        <dbReference type="ARBA" id="ARBA00022989"/>
    </source>
</evidence>
<dbReference type="InterPro" id="IPR050352">
    <property type="entry name" value="ABCG_transporters"/>
</dbReference>
<dbReference type="PANTHER" id="PTHR48041:SF116">
    <property type="entry name" value="PROTEIN BROWN"/>
    <property type="match status" value="1"/>
</dbReference>
<evidence type="ECO:0000313" key="9">
    <source>
        <dbReference type="Proteomes" id="UP001558652"/>
    </source>
</evidence>
<keyword evidence="4" id="KW-0812">Transmembrane</keyword>
<comment type="caution">
    <text evidence="8">The sequence shown here is derived from an EMBL/GenBank/DDBJ whole genome shotgun (WGS) entry which is preliminary data.</text>
</comment>
<protein>
    <recommendedName>
        <fullName evidence="7">ABC transporter domain-containing protein</fullName>
    </recommendedName>
</protein>
<dbReference type="GO" id="GO:0016020">
    <property type="term" value="C:membrane"/>
    <property type="evidence" value="ECO:0007669"/>
    <property type="project" value="UniProtKB-SubCell"/>
</dbReference>
<sequence>MMKISGFVPQHDLTIDSLTVLEHMQMMARLKMDRYLNATHRTQRILSLISELGIVKCTHTKLAELSGGEKKRVSLAVQVSFFFLSKYFSDHKTQPVLRTGN</sequence>
<evidence type="ECO:0000256" key="6">
    <source>
        <dbReference type="ARBA" id="ARBA00023136"/>
    </source>
</evidence>
<keyword evidence="9" id="KW-1185">Reference proteome</keyword>
<dbReference type="Proteomes" id="UP001558652">
    <property type="component" value="Unassembled WGS sequence"/>
</dbReference>
<dbReference type="Gene3D" id="3.40.50.300">
    <property type="entry name" value="P-loop containing nucleotide triphosphate hydrolases"/>
    <property type="match status" value="1"/>
</dbReference>
<keyword evidence="5" id="KW-1133">Transmembrane helix</keyword>
<accession>A0ABD0YK64</accession>
<reference evidence="8 9" key="1">
    <citation type="submission" date="2024-07" db="EMBL/GenBank/DDBJ databases">
        <title>Chromosome-level genome assembly of the water stick insect Ranatra chinensis (Heteroptera: Nepidae).</title>
        <authorList>
            <person name="Liu X."/>
        </authorList>
    </citation>
    <scope>NUCLEOTIDE SEQUENCE [LARGE SCALE GENOMIC DNA]</scope>
    <source>
        <strain evidence="8">Cailab_2021Rc</strain>
        <tissue evidence="8">Muscle</tissue>
    </source>
</reference>
<dbReference type="EMBL" id="JBFDAA010000012">
    <property type="protein sequence ID" value="KAL1123492.1"/>
    <property type="molecule type" value="Genomic_DNA"/>
</dbReference>
<dbReference type="AlphaFoldDB" id="A0ABD0YK64"/>
<dbReference type="InterPro" id="IPR027417">
    <property type="entry name" value="P-loop_NTPase"/>
</dbReference>
<name>A0ABD0YK64_9HEMI</name>
<comment type="similarity">
    <text evidence="2">Belongs to the ABC transporter superfamily. ABCG family. Eye pigment precursor importer (TC 3.A.1.204) subfamily.</text>
</comment>